<protein>
    <submittedName>
        <fullName evidence="2">Uncharacterized protein</fullName>
    </submittedName>
</protein>
<feature type="compositionally biased region" description="Basic and acidic residues" evidence="1">
    <location>
        <begin position="58"/>
        <end position="67"/>
    </location>
</feature>
<proteinExistence type="predicted"/>
<evidence type="ECO:0000313" key="2">
    <source>
        <dbReference type="EMBL" id="KAH0523583.1"/>
    </source>
</evidence>
<comment type="caution">
    <text evidence="2">The sequence shown here is derived from an EMBL/GenBank/DDBJ whole genome shotgun (WGS) entry which is preliminary data.</text>
</comment>
<feature type="compositionally biased region" description="Low complexity" evidence="1">
    <location>
        <begin position="96"/>
        <end position="106"/>
    </location>
</feature>
<dbReference type="EMBL" id="JAIMJC010000006">
    <property type="protein sequence ID" value="KAH0523583.1"/>
    <property type="molecule type" value="Genomic_DNA"/>
</dbReference>
<feature type="compositionally biased region" description="Basic and acidic residues" evidence="1">
    <location>
        <begin position="1"/>
        <end position="11"/>
    </location>
</feature>
<organism evidence="2 3">
    <name type="scientific">Trichoderma semiorbis</name>
    <dbReference type="NCBI Taxonomy" id="1491008"/>
    <lineage>
        <taxon>Eukaryota</taxon>
        <taxon>Fungi</taxon>
        <taxon>Dikarya</taxon>
        <taxon>Ascomycota</taxon>
        <taxon>Pezizomycotina</taxon>
        <taxon>Sordariomycetes</taxon>
        <taxon>Hypocreomycetidae</taxon>
        <taxon>Hypocreales</taxon>
        <taxon>Hypocreaceae</taxon>
        <taxon>Trichoderma</taxon>
    </lineage>
</organism>
<feature type="compositionally biased region" description="Polar residues" evidence="1">
    <location>
        <begin position="19"/>
        <end position="34"/>
    </location>
</feature>
<dbReference type="Proteomes" id="UP000826573">
    <property type="component" value="Unassembled WGS sequence"/>
</dbReference>
<feature type="compositionally biased region" description="Polar residues" evidence="1">
    <location>
        <begin position="157"/>
        <end position="175"/>
    </location>
</feature>
<dbReference type="AlphaFoldDB" id="A0A9P8KP80"/>
<sequence>MDSFPSKEKQLLMDPVEFWSSQKAPKRPSSSASQRPPVRSASKDRDDPLLTAPPARVRAPERTESRQSRIAVVLKSPAHLNRSSWSHIEGENGGDSRAAAVSASSRQGTPSFASRAKKETPVPLPKTLNINTGSRTRSCARGCINGSTSGSTYTNTPPQTVDENTSTSNFNSKCSNTNSNFITGSRLVTSTSAGFPTKRRPGAAQRLEARHVLCFTTRPCFSEAGQRENRKTRSAI</sequence>
<feature type="compositionally biased region" description="Low complexity" evidence="1">
    <location>
        <begin position="146"/>
        <end position="156"/>
    </location>
</feature>
<evidence type="ECO:0000256" key="1">
    <source>
        <dbReference type="SAM" id="MobiDB-lite"/>
    </source>
</evidence>
<reference evidence="2 3" key="1">
    <citation type="submission" date="2021-08" db="EMBL/GenBank/DDBJ databases">
        <title>The highly contiguous genome resource for Trichoderma semiorbis FJ059, a fungal antagonistic to plant pathogens.</title>
        <authorList>
            <person name="Liu T."/>
        </authorList>
    </citation>
    <scope>NUCLEOTIDE SEQUENCE [LARGE SCALE GENOMIC DNA]</scope>
    <source>
        <strain evidence="2 3">FJ059</strain>
    </source>
</reference>
<accession>A0A9P8KP80</accession>
<name>A0A9P8KP80_9HYPO</name>
<keyword evidence="3" id="KW-1185">Reference proteome</keyword>
<feature type="region of interest" description="Disordered" evidence="1">
    <location>
        <begin position="146"/>
        <end position="175"/>
    </location>
</feature>
<gene>
    <name evidence="2" type="ORF">TsFJ059_008566</name>
</gene>
<evidence type="ECO:0000313" key="3">
    <source>
        <dbReference type="Proteomes" id="UP000826573"/>
    </source>
</evidence>
<feature type="region of interest" description="Disordered" evidence="1">
    <location>
        <begin position="1"/>
        <end position="126"/>
    </location>
</feature>